<keyword evidence="1" id="KW-1133">Transmembrane helix</keyword>
<dbReference type="AlphaFoldDB" id="A0A248JLM1"/>
<protein>
    <submittedName>
        <fullName evidence="2">Envelope stress response membrane protein PspB</fullName>
    </submittedName>
</protein>
<organism evidence="2 3">
    <name type="scientific">Nitrospirillum viridazoti CBAmc</name>
    <dbReference type="NCBI Taxonomy" id="1441467"/>
    <lineage>
        <taxon>Bacteria</taxon>
        <taxon>Pseudomonadati</taxon>
        <taxon>Pseudomonadota</taxon>
        <taxon>Alphaproteobacteria</taxon>
        <taxon>Rhodospirillales</taxon>
        <taxon>Azospirillaceae</taxon>
        <taxon>Nitrospirillum</taxon>
        <taxon>Nitrospirillum viridazoti</taxon>
    </lineage>
</organism>
<keyword evidence="3" id="KW-1185">Reference proteome</keyword>
<reference evidence="2 3" key="1">
    <citation type="submission" date="2017-06" db="EMBL/GenBank/DDBJ databases">
        <title>Complete genome sequence of Nitrospirillum amazonense strain CBAmC, an endophytic nitrogen-fixing and plant growth-promoting bacterium, isolated from sugarcane.</title>
        <authorList>
            <person name="Schwab S."/>
            <person name="dos Santos Teixeira K.R."/>
            <person name="Simoes Araujo J.L."/>
            <person name="Soares Vidal M."/>
            <person name="Borges de Freitas H.R."/>
            <person name="Rivello Crivelaro A.L."/>
            <person name="Bueno de Camargo Nunes A."/>
            <person name="dos Santos C.M."/>
            <person name="Palmeira da Silva Rosa D."/>
            <person name="da Silva Padilha D."/>
            <person name="da Silva E."/>
            <person name="Araujo Terra L."/>
            <person name="Soares Mendes V."/>
            <person name="Farinelli L."/>
            <person name="Magalhaes Cruz L."/>
            <person name="Baldani J.I."/>
        </authorList>
    </citation>
    <scope>NUCLEOTIDE SEQUENCE [LARGE SCALE GENOMIC DNA]</scope>
    <source>
        <strain evidence="2 3">CBAmC</strain>
    </source>
</reference>
<dbReference type="Pfam" id="PF06667">
    <property type="entry name" value="PspB"/>
    <property type="match status" value="1"/>
</dbReference>
<dbReference type="GO" id="GO:0006355">
    <property type="term" value="P:regulation of DNA-templated transcription"/>
    <property type="evidence" value="ECO:0007669"/>
    <property type="project" value="InterPro"/>
</dbReference>
<dbReference type="NCBIfam" id="TIGR02976">
    <property type="entry name" value="phageshock_pspB"/>
    <property type="match status" value="1"/>
</dbReference>
<evidence type="ECO:0000313" key="3">
    <source>
        <dbReference type="Proteomes" id="UP000197153"/>
    </source>
</evidence>
<dbReference type="Proteomes" id="UP000197153">
    <property type="component" value="Chromosome 1"/>
</dbReference>
<gene>
    <name evidence="2" type="primary">pspB</name>
    <name evidence="2" type="ORF">Y958_01380</name>
</gene>
<proteinExistence type="predicted"/>
<feature type="transmembrane region" description="Helical" evidence="1">
    <location>
        <begin position="6"/>
        <end position="27"/>
    </location>
</feature>
<evidence type="ECO:0000313" key="2">
    <source>
        <dbReference type="EMBL" id="ASG19622.1"/>
    </source>
</evidence>
<dbReference type="GO" id="GO:0009271">
    <property type="term" value="P:phage shock"/>
    <property type="evidence" value="ECO:0007669"/>
    <property type="project" value="InterPro"/>
</dbReference>
<dbReference type="EMBL" id="CP022110">
    <property type="protein sequence ID" value="ASG19622.1"/>
    <property type="molecule type" value="Genomic_DNA"/>
</dbReference>
<sequence length="76" mass="8761">MDLDALVAVPIIFMVIVAPVWIIAHYVTKWRVAKTLSVDDERMLSDLWHSATEMDSRIQQLEKILDAEAPGWRARQ</sequence>
<dbReference type="RefSeq" id="WP_040845458.1">
    <property type="nucleotide sequence ID" value="NZ_CP022110.1"/>
</dbReference>
<dbReference type="InterPro" id="IPR009554">
    <property type="entry name" value="Phageshock_PspB"/>
</dbReference>
<dbReference type="KEGG" id="nao:Y958_01380"/>
<evidence type="ECO:0000256" key="1">
    <source>
        <dbReference type="SAM" id="Phobius"/>
    </source>
</evidence>
<accession>A0A248JLM1</accession>
<keyword evidence="1" id="KW-0812">Transmembrane</keyword>
<keyword evidence="1" id="KW-0472">Membrane</keyword>
<name>A0A248JLM1_9PROT</name>